<feature type="compositionally biased region" description="Acidic residues" evidence="1">
    <location>
        <begin position="128"/>
        <end position="137"/>
    </location>
</feature>
<reference evidence="2 3" key="1">
    <citation type="journal article" date="2016" name="Sci. Rep.">
        <title>Insights into Adaptations to a Near-Obligate Nematode Endoparasitic Lifestyle from the Finished Genome of Drechmeria coniospora.</title>
        <authorList>
            <person name="Zhang L."/>
            <person name="Zhou Z."/>
            <person name="Guo Q."/>
            <person name="Fokkens L."/>
            <person name="Miskei M."/>
            <person name="Pocsi I."/>
            <person name="Zhang W."/>
            <person name="Chen M."/>
            <person name="Wang L."/>
            <person name="Sun Y."/>
            <person name="Donzelli B.G."/>
            <person name="Gibson D.M."/>
            <person name="Nelson D.R."/>
            <person name="Luo J.G."/>
            <person name="Rep M."/>
            <person name="Liu H."/>
            <person name="Yang S."/>
            <person name="Wang J."/>
            <person name="Krasnoff S.B."/>
            <person name="Xu Y."/>
            <person name="Molnar I."/>
            <person name="Lin M."/>
        </authorList>
    </citation>
    <scope>NUCLEOTIDE SEQUENCE [LARGE SCALE GENOMIC DNA]</scope>
    <source>
        <strain evidence="2 3">ARSEF 6962</strain>
    </source>
</reference>
<dbReference type="Proteomes" id="UP000076580">
    <property type="component" value="Chromosome 02"/>
</dbReference>
<feature type="compositionally biased region" description="Acidic residues" evidence="1">
    <location>
        <begin position="447"/>
        <end position="457"/>
    </location>
</feature>
<feature type="region of interest" description="Disordered" evidence="1">
    <location>
        <begin position="253"/>
        <end position="511"/>
    </location>
</feature>
<dbReference type="STRING" id="98403.A0A151GIZ5"/>
<accession>A0A151GIZ5</accession>
<feature type="region of interest" description="Disordered" evidence="1">
    <location>
        <begin position="40"/>
        <end position="230"/>
    </location>
</feature>
<sequence length="532" mass="56645">MAAISTAPAAAALTPPSSNNGEEEALWEFSAADFEAVHEKTGAVTRVHQDRRHPPPEQNGISLSSSFQPGADHGFDFGAGVMTSSDKSKETPRWEPAASDRVLSPPLSIQGKAGRAAAGRQGRGQPDVADDSNEEMDQSPPPKAGGEDDSKWIHRDKLARIENAELQAAGLFVPRSRASSKQRRERSQNRLGRGTSSADMGNARPWKDSSSIEQSASEPNSPHWDLRSPQEIAQAEAAAYFASNGVRGGSRIPLAKTSPVPIPVDCLERGSPAVRRMGETGEGDGIPHPKARSRSGSLSVADQGGGLGIRGPGKKAATETSPKKNATSTTRKSSTASKTGPVVGRPKTRNGSNRDSNGARPVTKAGEHSSATRHPEGDPPWMINAYKPDPRLPPDQQLLPTVARRLQQERWEKEGKFGDTYDKEFRPLNHHEFPRSPEPGARPNGEGEAEPESDGENSAEWPLKSGLASTKARQGSYSTMPRISDTPNPWAPGSPPPASAQPLQAQGQDDVLRVTESQAAAGKRGCGCCVVM</sequence>
<feature type="compositionally biased region" description="Basic and acidic residues" evidence="1">
    <location>
        <begin position="145"/>
        <end position="163"/>
    </location>
</feature>
<feature type="compositionally biased region" description="Low complexity" evidence="1">
    <location>
        <begin position="323"/>
        <end position="339"/>
    </location>
</feature>
<evidence type="ECO:0008006" key="4">
    <source>
        <dbReference type="Google" id="ProtNLM"/>
    </source>
</evidence>
<evidence type="ECO:0000256" key="1">
    <source>
        <dbReference type="SAM" id="MobiDB-lite"/>
    </source>
</evidence>
<proteinExistence type="predicted"/>
<dbReference type="InParanoid" id="A0A151GIZ5"/>
<feature type="compositionally biased region" description="Polar residues" evidence="1">
    <location>
        <begin position="208"/>
        <end position="220"/>
    </location>
</feature>
<feature type="compositionally biased region" description="Polar residues" evidence="1">
    <location>
        <begin position="59"/>
        <end position="68"/>
    </location>
</feature>
<feature type="compositionally biased region" description="Low complexity" evidence="1">
    <location>
        <begin position="110"/>
        <end position="125"/>
    </location>
</feature>
<feature type="region of interest" description="Disordered" evidence="1">
    <location>
        <begin position="1"/>
        <end position="23"/>
    </location>
</feature>
<dbReference type="GeneID" id="63716735"/>
<keyword evidence="3" id="KW-1185">Reference proteome</keyword>
<dbReference type="AlphaFoldDB" id="A0A151GIZ5"/>
<evidence type="ECO:0000313" key="3">
    <source>
        <dbReference type="Proteomes" id="UP000076580"/>
    </source>
</evidence>
<dbReference type="OrthoDB" id="418495at2759"/>
<organism evidence="2 3">
    <name type="scientific">Drechmeria coniospora</name>
    <name type="common">Nematophagous fungus</name>
    <name type="synonym">Meria coniospora</name>
    <dbReference type="NCBI Taxonomy" id="98403"/>
    <lineage>
        <taxon>Eukaryota</taxon>
        <taxon>Fungi</taxon>
        <taxon>Dikarya</taxon>
        <taxon>Ascomycota</taxon>
        <taxon>Pezizomycotina</taxon>
        <taxon>Sordariomycetes</taxon>
        <taxon>Hypocreomycetidae</taxon>
        <taxon>Hypocreales</taxon>
        <taxon>Ophiocordycipitaceae</taxon>
        <taxon>Drechmeria</taxon>
    </lineage>
</organism>
<evidence type="ECO:0000313" key="2">
    <source>
        <dbReference type="EMBL" id="KYK57085.1"/>
    </source>
</evidence>
<feature type="compositionally biased region" description="Low complexity" evidence="1">
    <location>
        <begin position="1"/>
        <end position="18"/>
    </location>
</feature>
<name>A0A151GIZ5_DRECN</name>
<dbReference type="RefSeq" id="XP_040656437.1">
    <property type="nucleotide sequence ID" value="XM_040801404.1"/>
</dbReference>
<feature type="compositionally biased region" description="Basic and acidic residues" evidence="1">
    <location>
        <begin position="406"/>
        <end position="435"/>
    </location>
</feature>
<feature type="compositionally biased region" description="Pro residues" evidence="1">
    <location>
        <begin position="489"/>
        <end position="499"/>
    </location>
</feature>
<comment type="caution">
    <text evidence="2">The sequence shown here is derived from an EMBL/GenBank/DDBJ whole genome shotgun (WGS) entry which is preliminary data.</text>
</comment>
<dbReference type="EMBL" id="LAYC01000002">
    <property type="protein sequence ID" value="KYK57085.1"/>
    <property type="molecule type" value="Genomic_DNA"/>
</dbReference>
<gene>
    <name evidence="2" type="ORF">DCS_04092</name>
</gene>
<protein>
    <recommendedName>
        <fullName evidence="4">TeaA receptor TeaR</fullName>
    </recommendedName>
</protein>
<feature type="compositionally biased region" description="Polar residues" evidence="1">
    <location>
        <begin position="467"/>
        <end position="481"/>
    </location>
</feature>